<dbReference type="GeneID" id="19197410"/>
<dbReference type="Gene3D" id="1.20.140.150">
    <property type="match status" value="1"/>
</dbReference>
<keyword evidence="1" id="KW-0472">Membrane</keyword>
<dbReference type="AlphaFoldDB" id="W9VL70"/>
<keyword evidence="3" id="KW-1185">Reference proteome</keyword>
<feature type="transmembrane region" description="Helical" evidence="1">
    <location>
        <begin position="194"/>
        <end position="214"/>
    </location>
</feature>
<dbReference type="EMBL" id="AMGX01000036">
    <property type="protein sequence ID" value="EXJ56268.1"/>
    <property type="molecule type" value="Genomic_DNA"/>
</dbReference>
<name>W9VL70_9EURO</name>
<dbReference type="OrthoDB" id="61370at2759"/>
<protein>
    <submittedName>
        <fullName evidence="2">Uncharacterized protein</fullName>
    </submittedName>
</protein>
<keyword evidence="1" id="KW-0812">Transmembrane</keyword>
<dbReference type="eggNOG" id="ENOG502S2KS">
    <property type="taxonomic scope" value="Eukaryota"/>
</dbReference>
<gene>
    <name evidence="2" type="ORF">A1O5_12724</name>
</gene>
<sequence>MADFTLVPSGHGSNYTGMLTRSIVFSGALFQLTAGPASGMTIASIAIPDWIAFDGSTNHGTSIRYSYGLHRRCSNTNLPPSNLSHTTTSNWHCTQFPRYEDCRGDDRYFCSMWRSVGFLMSFAVVLEGMTLAAFAVLLVGGKQKREQGWGVLTILVALAAFVQAIGMALMAYLYENDERFFSGWYLDKSWTMCTISWSFEALCAVAITLAAVTLPSEGGYELIPDHG</sequence>
<accession>W9VL70</accession>
<reference evidence="2 3" key="1">
    <citation type="submission" date="2013-03" db="EMBL/GenBank/DDBJ databases">
        <title>The Genome Sequence of Cladophialophora psammophila CBS 110553.</title>
        <authorList>
            <consortium name="The Broad Institute Genomics Platform"/>
            <person name="Cuomo C."/>
            <person name="de Hoog S."/>
            <person name="Gorbushina A."/>
            <person name="Walker B."/>
            <person name="Young S.K."/>
            <person name="Zeng Q."/>
            <person name="Gargeya S."/>
            <person name="Fitzgerald M."/>
            <person name="Haas B."/>
            <person name="Abouelleil A."/>
            <person name="Allen A.W."/>
            <person name="Alvarado L."/>
            <person name="Arachchi H.M."/>
            <person name="Berlin A.M."/>
            <person name="Chapman S.B."/>
            <person name="Gainer-Dewar J."/>
            <person name="Goldberg J."/>
            <person name="Griggs A."/>
            <person name="Gujja S."/>
            <person name="Hansen M."/>
            <person name="Howarth C."/>
            <person name="Imamovic A."/>
            <person name="Ireland A."/>
            <person name="Larimer J."/>
            <person name="McCowan C."/>
            <person name="Murphy C."/>
            <person name="Pearson M."/>
            <person name="Poon T.W."/>
            <person name="Priest M."/>
            <person name="Roberts A."/>
            <person name="Saif S."/>
            <person name="Shea T."/>
            <person name="Sisk P."/>
            <person name="Sykes S."/>
            <person name="Wortman J."/>
            <person name="Nusbaum C."/>
            <person name="Birren B."/>
        </authorList>
    </citation>
    <scope>NUCLEOTIDE SEQUENCE [LARGE SCALE GENOMIC DNA]</scope>
    <source>
        <strain evidence="2 3">CBS 110553</strain>
    </source>
</reference>
<proteinExistence type="predicted"/>
<keyword evidence="1" id="KW-1133">Transmembrane helix</keyword>
<dbReference type="Proteomes" id="UP000019471">
    <property type="component" value="Unassembled WGS sequence"/>
</dbReference>
<evidence type="ECO:0000313" key="2">
    <source>
        <dbReference type="EMBL" id="EXJ56268.1"/>
    </source>
</evidence>
<evidence type="ECO:0000256" key="1">
    <source>
        <dbReference type="SAM" id="Phobius"/>
    </source>
</evidence>
<dbReference type="HOGENOM" id="CLU_086074_0_0_1"/>
<feature type="transmembrane region" description="Helical" evidence="1">
    <location>
        <begin position="116"/>
        <end position="139"/>
    </location>
</feature>
<evidence type="ECO:0000313" key="3">
    <source>
        <dbReference type="Proteomes" id="UP000019471"/>
    </source>
</evidence>
<comment type="caution">
    <text evidence="2">The sequence shown here is derived from an EMBL/GenBank/DDBJ whole genome shotgun (WGS) entry which is preliminary data.</text>
</comment>
<dbReference type="RefSeq" id="XP_007751483.1">
    <property type="nucleotide sequence ID" value="XM_007753293.1"/>
</dbReference>
<feature type="transmembrane region" description="Helical" evidence="1">
    <location>
        <begin position="151"/>
        <end position="174"/>
    </location>
</feature>
<organism evidence="2 3">
    <name type="scientific">Cladophialophora psammophila CBS 110553</name>
    <dbReference type="NCBI Taxonomy" id="1182543"/>
    <lineage>
        <taxon>Eukaryota</taxon>
        <taxon>Fungi</taxon>
        <taxon>Dikarya</taxon>
        <taxon>Ascomycota</taxon>
        <taxon>Pezizomycotina</taxon>
        <taxon>Eurotiomycetes</taxon>
        <taxon>Chaetothyriomycetidae</taxon>
        <taxon>Chaetothyriales</taxon>
        <taxon>Herpotrichiellaceae</taxon>
        <taxon>Cladophialophora</taxon>
    </lineage>
</organism>